<proteinExistence type="predicted"/>
<dbReference type="AlphaFoldDB" id="A0A077NI96"/>
<sequence length="72" mass="8417">MMTNKDTIEMHFTITVFFEINPLKILNQYLFDDVHNTNPIIVETRYRIEGYAIFKASMPGAHTCISIALFYL</sequence>
<evidence type="ECO:0000313" key="1">
    <source>
        <dbReference type="EMBL" id="CDG98464.1"/>
    </source>
</evidence>
<dbReference type="EMBL" id="CBSW010000233">
    <property type="protein sequence ID" value="CDG98464.1"/>
    <property type="molecule type" value="Genomic_DNA"/>
</dbReference>
<accession>A0A077NI96</accession>
<organism evidence="1 2">
    <name type="scientific">Xenorhabdus bovienii str. puntauvense</name>
    <dbReference type="NCBI Taxonomy" id="1398201"/>
    <lineage>
        <taxon>Bacteria</taxon>
        <taxon>Pseudomonadati</taxon>
        <taxon>Pseudomonadota</taxon>
        <taxon>Gammaproteobacteria</taxon>
        <taxon>Enterobacterales</taxon>
        <taxon>Morganellaceae</taxon>
        <taxon>Xenorhabdus</taxon>
    </lineage>
</organism>
<dbReference type="Proteomes" id="UP000028511">
    <property type="component" value="Unassembled WGS sequence"/>
</dbReference>
<comment type="caution">
    <text evidence="1">The sequence shown here is derived from an EMBL/GenBank/DDBJ whole genome shotgun (WGS) entry which is preliminary data.</text>
</comment>
<name>A0A077NI96_XENBV</name>
<protein>
    <submittedName>
        <fullName evidence="1">Uncharacterized protein</fullName>
    </submittedName>
</protein>
<gene>
    <name evidence="1" type="ORF">XBP1_3080003</name>
</gene>
<evidence type="ECO:0000313" key="2">
    <source>
        <dbReference type="Proteomes" id="UP000028511"/>
    </source>
</evidence>
<dbReference type="HOGENOM" id="CLU_2721359_0_0_6"/>
<reference evidence="1" key="1">
    <citation type="submission" date="2013-07" db="EMBL/GenBank/DDBJ databases">
        <title>Sub-species coevolution in mutualistic symbiosis.</title>
        <authorList>
            <person name="Murfin K."/>
            <person name="Klassen J."/>
            <person name="Lee M."/>
            <person name="Forst S."/>
            <person name="Stock P."/>
            <person name="Goodrich-Blair H."/>
        </authorList>
    </citation>
    <scope>NUCLEOTIDE SEQUENCE [LARGE SCALE GENOMIC DNA]</scope>
    <source>
        <strain evidence="1">Puntauvense</strain>
    </source>
</reference>